<keyword evidence="1" id="KW-0472">Membrane</keyword>
<dbReference type="EMBL" id="AQHF01000026">
    <property type="protein sequence ID" value="MBE0347470.1"/>
    <property type="molecule type" value="Genomic_DNA"/>
</dbReference>
<name>A0A8I0MYG1_9GAMM</name>
<comment type="caution">
    <text evidence="2">The sequence shown here is derived from an EMBL/GenBank/DDBJ whole genome shotgun (WGS) entry which is preliminary data.</text>
</comment>
<evidence type="ECO:0000256" key="1">
    <source>
        <dbReference type="SAM" id="Phobius"/>
    </source>
</evidence>
<reference evidence="2 3" key="1">
    <citation type="submission" date="2015-06" db="EMBL/GenBank/DDBJ databases">
        <title>Genome sequence of Pseudoalteromonas peptidolytica.</title>
        <authorList>
            <person name="Xie B.-B."/>
            <person name="Rong J.-C."/>
            <person name="Qin Q.-L."/>
            <person name="Zhang Y.-Z."/>
        </authorList>
    </citation>
    <scope>NUCLEOTIDE SEQUENCE [LARGE SCALE GENOMIC DNA]</scope>
    <source>
        <strain evidence="2 3">F12-50-A1</strain>
    </source>
</reference>
<keyword evidence="1" id="KW-1133">Transmembrane helix</keyword>
<evidence type="ECO:0000313" key="2">
    <source>
        <dbReference type="EMBL" id="MBE0347470.1"/>
    </source>
</evidence>
<proteinExistence type="predicted"/>
<sequence length="41" mass="4667">MKIEWLFLAMVSACASLVYISACLYLNLSLALRIFARNGYH</sequence>
<gene>
    <name evidence="2" type="ORF">PPEP_a1932</name>
</gene>
<dbReference type="Proteomes" id="UP000660708">
    <property type="component" value="Unassembled WGS sequence"/>
</dbReference>
<keyword evidence="1" id="KW-0812">Transmembrane</keyword>
<accession>A0A8I0MYG1</accession>
<keyword evidence="3" id="KW-1185">Reference proteome</keyword>
<dbReference type="AlphaFoldDB" id="A0A8I0MYG1"/>
<protein>
    <submittedName>
        <fullName evidence="2">Uncharacterized protein</fullName>
    </submittedName>
</protein>
<feature type="transmembrane region" description="Helical" evidence="1">
    <location>
        <begin position="6"/>
        <end position="28"/>
    </location>
</feature>
<organism evidence="2 3">
    <name type="scientific">Pseudoalteromonas peptidolytica F12-50-A1</name>
    <dbReference type="NCBI Taxonomy" id="1315280"/>
    <lineage>
        <taxon>Bacteria</taxon>
        <taxon>Pseudomonadati</taxon>
        <taxon>Pseudomonadota</taxon>
        <taxon>Gammaproteobacteria</taxon>
        <taxon>Alteromonadales</taxon>
        <taxon>Pseudoalteromonadaceae</taxon>
        <taxon>Pseudoalteromonas</taxon>
    </lineage>
</organism>
<evidence type="ECO:0000313" key="3">
    <source>
        <dbReference type="Proteomes" id="UP000660708"/>
    </source>
</evidence>